<dbReference type="PANTHER" id="PTHR12243">
    <property type="entry name" value="MADF DOMAIN TRANSCRIPTION FACTOR"/>
    <property type="match status" value="1"/>
</dbReference>
<comment type="caution">
    <text evidence="4">The sequence shown here is derived from an EMBL/GenBank/DDBJ whole genome shotgun (WGS) entry which is preliminary data.</text>
</comment>
<keyword evidence="5" id="KW-1185">Reference proteome</keyword>
<dbReference type="PANTHER" id="PTHR12243:SF60">
    <property type="entry name" value="SI:CH211-15D5.12-RELATED"/>
    <property type="match status" value="1"/>
</dbReference>
<protein>
    <recommendedName>
        <fullName evidence="6">MADF domain-containing protein</fullName>
    </recommendedName>
</protein>
<accession>A0ABD1ECC9</accession>
<evidence type="ECO:0000259" key="2">
    <source>
        <dbReference type="PROSITE" id="PS50090"/>
    </source>
</evidence>
<dbReference type="InterPro" id="IPR039353">
    <property type="entry name" value="TF_Adf1"/>
</dbReference>
<evidence type="ECO:0000259" key="3">
    <source>
        <dbReference type="PROSITE" id="PS51029"/>
    </source>
</evidence>
<dbReference type="InterPro" id="IPR001005">
    <property type="entry name" value="SANT/Myb"/>
</dbReference>
<evidence type="ECO:0000313" key="5">
    <source>
        <dbReference type="Proteomes" id="UP001566132"/>
    </source>
</evidence>
<feature type="domain" description="MADF" evidence="3">
    <location>
        <begin position="12"/>
        <end position="103"/>
    </location>
</feature>
<dbReference type="Pfam" id="PF10545">
    <property type="entry name" value="MADF_DNA_bdg"/>
    <property type="match status" value="1"/>
</dbReference>
<dbReference type="InterPro" id="IPR006578">
    <property type="entry name" value="MADF-dom"/>
</dbReference>
<dbReference type="PROSITE" id="PS50090">
    <property type="entry name" value="MYB_LIKE"/>
    <property type="match status" value="1"/>
</dbReference>
<feature type="domain" description="Myb-like" evidence="2">
    <location>
        <begin position="5"/>
        <end position="64"/>
    </location>
</feature>
<sequence length="183" mass="21265">MSEIWTPNDIDKLIGLVQNRPDLYDQRQLGYSNINTIDMLWKEIKRNFPSKTEQQLKKKWQILRTGYRTRRNDSKHCVSGSAARTSKKWVYFESLSFLEPYLSERTTSSNVPSYSGMSTETEIETQLESDTLDGIDDETLSPQTDSIMDIRLPASLSQTQSSESSITRDTPKKKETHMQWMLR</sequence>
<dbReference type="Proteomes" id="UP001566132">
    <property type="component" value="Unassembled WGS sequence"/>
</dbReference>
<dbReference type="AlphaFoldDB" id="A0ABD1ECC9"/>
<feature type="region of interest" description="Disordered" evidence="1">
    <location>
        <begin position="156"/>
        <end position="183"/>
    </location>
</feature>
<dbReference type="SMART" id="SM00595">
    <property type="entry name" value="MADF"/>
    <property type="match status" value="1"/>
</dbReference>
<gene>
    <name evidence="4" type="ORF">ABEB36_012776</name>
</gene>
<dbReference type="PROSITE" id="PS51029">
    <property type="entry name" value="MADF"/>
    <property type="match status" value="1"/>
</dbReference>
<evidence type="ECO:0000313" key="4">
    <source>
        <dbReference type="EMBL" id="KAL1492303.1"/>
    </source>
</evidence>
<organism evidence="4 5">
    <name type="scientific">Hypothenemus hampei</name>
    <name type="common">Coffee berry borer</name>
    <dbReference type="NCBI Taxonomy" id="57062"/>
    <lineage>
        <taxon>Eukaryota</taxon>
        <taxon>Metazoa</taxon>
        <taxon>Ecdysozoa</taxon>
        <taxon>Arthropoda</taxon>
        <taxon>Hexapoda</taxon>
        <taxon>Insecta</taxon>
        <taxon>Pterygota</taxon>
        <taxon>Neoptera</taxon>
        <taxon>Endopterygota</taxon>
        <taxon>Coleoptera</taxon>
        <taxon>Polyphaga</taxon>
        <taxon>Cucujiformia</taxon>
        <taxon>Curculionidae</taxon>
        <taxon>Scolytinae</taxon>
        <taxon>Hypothenemus</taxon>
    </lineage>
</organism>
<evidence type="ECO:0000256" key="1">
    <source>
        <dbReference type="SAM" id="MobiDB-lite"/>
    </source>
</evidence>
<dbReference type="Gene3D" id="1.10.10.60">
    <property type="entry name" value="Homeodomain-like"/>
    <property type="match status" value="1"/>
</dbReference>
<evidence type="ECO:0008006" key="6">
    <source>
        <dbReference type="Google" id="ProtNLM"/>
    </source>
</evidence>
<name>A0ABD1ECC9_HYPHA</name>
<dbReference type="EMBL" id="JBDJPC010000009">
    <property type="protein sequence ID" value="KAL1492303.1"/>
    <property type="molecule type" value="Genomic_DNA"/>
</dbReference>
<dbReference type="CDD" id="cd00167">
    <property type="entry name" value="SANT"/>
    <property type="match status" value="1"/>
</dbReference>
<proteinExistence type="predicted"/>
<feature type="compositionally biased region" description="Low complexity" evidence="1">
    <location>
        <begin position="156"/>
        <end position="165"/>
    </location>
</feature>
<reference evidence="4 5" key="1">
    <citation type="submission" date="2024-05" db="EMBL/GenBank/DDBJ databases">
        <title>Genetic variation in Jamaican populations of the coffee berry borer (Hypothenemus hampei).</title>
        <authorList>
            <person name="Errbii M."/>
            <person name="Myrie A."/>
        </authorList>
    </citation>
    <scope>NUCLEOTIDE SEQUENCE [LARGE SCALE GENOMIC DNA]</scope>
    <source>
        <strain evidence="4">JA-Hopewell-2020-01-JO</strain>
        <tissue evidence="4">Whole body</tissue>
    </source>
</reference>